<dbReference type="EC" id="6.3.3.3" evidence="2"/>
<dbReference type="PIRSF" id="PIRSF006755">
    <property type="entry name" value="DTB_synth"/>
    <property type="match status" value="1"/>
</dbReference>
<evidence type="ECO:0000256" key="2">
    <source>
        <dbReference type="HAMAP-Rule" id="MF_00336"/>
    </source>
</evidence>
<dbReference type="InterPro" id="IPR027417">
    <property type="entry name" value="P-loop_NTPase"/>
</dbReference>
<feature type="binding site" evidence="2">
    <location>
        <begin position="176"/>
        <end position="177"/>
    </location>
    <ligand>
        <name>ATP</name>
        <dbReference type="ChEBI" id="CHEBI:30616"/>
    </ligand>
</feature>
<feature type="binding site" evidence="2">
    <location>
        <begin position="13"/>
        <end position="18"/>
    </location>
    <ligand>
        <name>ATP</name>
        <dbReference type="ChEBI" id="CHEBI:30616"/>
    </ligand>
</feature>
<comment type="pathway">
    <text evidence="2">Cofactor biosynthesis; biotin biosynthesis; biotin from 7,8-diaminononanoate: step 1/2.</text>
</comment>
<keyword evidence="2" id="KW-0963">Cytoplasm</keyword>
<keyword evidence="4" id="KW-1185">Reference proteome</keyword>
<feature type="binding site" evidence="2">
    <location>
        <position position="55"/>
    </location>
    <ligand>
        <name>Mg(2+)</name>
        <dbReference type="ChEBI" id="CHEBI:18420"/>
    </ligand>
</feature>
<feature type="binding site" evidence="2">
    <location>
        <position position="55"/>
    </location>
    <ligand>
        <name>ATP</name>
        <dbReference type="ChEBI" id="CHEBI:30616"/>
    </ligand>
</feature>
<keyword evidence="2" id="KW-0479">Metal-binding</keyword>
<dbReference type="PANTHER" id="PTHR43210">
    <property type="entry name" value="DETHIOBIOTIN SYNTHETASE"/>
    <property type="match status" value="1"/>
</dbReference>
<keyword evidence="2" id="KW-0067">ATP-binding</keyword>
<comment type="cofactor">
    <cofactor evidence="2">
        <name>Mg(2+)</name>
        <dbReference type="ChEBI" id="CHEBI:18420"/>
    </cofactor>
</comment>
<dbReference type="Pfam" id="PF13500">
    <property type="entry name" value="AAA_26"/>
    <property type="match status" value="1"/>
</dbReference>
<dbReference type="GO" id="GO:0004141">
    <property type="term" value="F:dethiobiotin synthase activity"/>
    <property type="evidence" value="ECO:0007669"/>
    <property type="project" value="UniProtKB-EC"/>
</dbReference>
<feature type="binding site" evidence="2">
    <location>
        <begin position="116"/>
        <end position="119"/>
    </location>
    <ligand>
        <name>ATP</name>
        <dbReference type="ChEBI" id="CHEBI:30616"/>
    </ligand>
</feature>
<feature type="binding site" evidence="2">
    <location>
        <position position="17"/>
    </location>
    <ligand>
        <name>Mg(2+)</name>
        <dbReference type="ChEBI" id="CHEBI:18420"/>
    </ligand>
</feature>
<accession>A0ABX8Z9L6</accession>
<dbReference type="InterPro" id="IPR004472">
    <property type="entry name" value="DTB_synth_BioD"/>
</dbReference>
<dbReference type="Gene3D" id="3.40.50.300">
    <property type="entry name" value="P-loop containing nucleotide triphosphate hydrolases"/>
    <property type="match status" value="1"/>
</dbReference>
<keyword evidence="2 3" id="KW-0436">Ligase</keyword>
<dbReference type="PANTHER" id="PTHR43210:SF5">
    <property type="entry name" value="DETHIOBIOTIN SYNTHETASE"/>
    <property type="match status" value="1"/>
</dbReference>
<sequence length="229" mass="24686">MAIRFFITGTDTDIGKTVASSQLIRGFSNCGHKTLGMKPIASGCMLSGDILVNSDVESHRLASNVEADIELINPYRFAPAVSPHLAARDANVEISLPHLLECAQQLSQMADVLVIEGAGGWYAPISEQYTIADLATELAAPVIVVVGMRLGCLNHAQLTIDAISQRGLVIAGWIANRVDPAFKRYEDNLAYLKQRIAAPLLAELEYDDNALNMALNTSSIELLITNHAS</sequence>
<feature type="binding site" evidence="2">
    <location>
        <position position="42"/>
    </location>
    <ligand>
        <name>substrate</name>
    </ligand>
</feature>
<dbReference type="RefSeq" id="WP_221007541.1">
    <property type="nucleotide sequence ID" value="NZ_CP081150.1"/>
</dbReference>
<feature type="active site" evidence="2">
    <location>
        <position position="38"/>
    </location>
</feature>
<comment type="subunit">
    <text evidence="2">Homodimer.</text>
</comment>
<name>A0ABX8Z9L6_9NEIS</name>
<evidence type="ECO:0000313" key="3">
    <source>
        <dbReference type="EMBL" id="QZA79022.1"/>
    </source>
</evidence>
<dbReference type="SUPFAM" id="SSF52540">
    <property type="entry name" value="P-loop containing nucleoside triphosphate hydrolases"/>
    <property type="match status" value="1"/>
</dbReference>
<dbReference type="EMBL" id="CP081150">
    <property type="protein sequence ID" value="QZA79022.1"/>
    <property type="molecule type" value="Genomic_DNA"/>
</dbReference>
<keyword evidence="2" id="KW-0460">Magnesium</keyword>
<proteinExistence type="inferred from homology"/>
<comment type="caution">
    <text evidence="2">Lacks conserved residue(s) required for the propagation of feature annotation.</text>
</comment>
<comment type="function">
    <text evidence="2">Catalyzes a mechanistically unusual reaction, the ATP-dependent insertion of CO2 between the N7 and N8 nitrogen atoms of 7,8-diaminopelargonic acid (DAPA, also called 7,8-diammoniononanoate) to form a ureido ring.</text>
</comment>
<reference evidence="3 4" key="1">
    <citation type="submission" date="2021-08" db="EMBL/GenBank/DDBJ databases">
        <title>complete genome sequencing of Deefgea sp. D25.</title>
        <authorList>
            <person name="Bae J.-W."/>
            <person name="Gim D.-H."/>
        </authorList>
    </citation>
    <scope>NUCLEOTIDE SEQUENCE [LARGE SCALE GENOMIC DNA]</scope>
    <source>
        <strain evidence="3 4">D25</strain>
    </source>
</reference>
<comment type="similarity">
    <text evidence="2">Belongs to the dethiobiotin synthetase family.</text>
</comment>
<comment type="catalytic activity">
    <reaction evidence="2">
        <text>(7R,8S)-7,8-diammoniononanoate + CO2 + ATP = (4R,5S)-dethiobiotin + ADP + phosphate + 3 H(+)</text>
        <dbReference type="Rhea" id="RHEA:15805"/>
        <dbReference type="ChEBI" id="CHEBI:15378"/>
        <dbReference type="ChEBI" id="CHEBI:16526"/>
        <dbReference type="ChEBI" id="CHEBI:30616"/>
        <dbReference type="ChEBI" id="CHEBI:43474"/>
        <dbReference type="ChEBI" id="CHEBI:149469"/>
        <dbReference type="ChEBI" id="CHEBI:149473"/>
        <dbReference type="ChEBI" id="CHEBI:456216"/>
        <dbReference type="EC" id="6.3.3.3"/>
    </reaction>
</comment>
<organism evidence="3 4">
    <name type="scientific">Deefgea tanakiae</name>
    <dbReference type="NCBI Taxonomy" id="2865840"/>
    <lineage>
        <taxon>Bacteria</taxon>
        <taxon>Pseudomonadati</taxon>
        <taxon>Pseudomonadota</taxon>
        <taxon>Betaproteobacteria</taxon>
        <taxon>Neisseriales</taxon>
        <taxon>Chitinibacteraceae</taxon>
        <taxon>Deefgea</taxon>
    </lineage>
</organism>
<keyword evidence="2" id="KW-0547">Nucleotide-binding</keyword>
<dbReference type="HAMAP" id="MF_00336">
    <property type="entry name" value="BioD"/>
    <property type="match status" value="1"/>
</dbReference>
<evidence type="ECO:0000256" key="1">
    <source>
        <dbReference type="ARBA" id="ARBA00022756"/>
    </source>
</evidence>
<evidence type="ECO:0000313" key="4">
    <source>
        <dbReference type="Proteomes" id="UP000825679"/>
    </source>
</evidence>
<feature type="binding site" evidence="2">
    <location>
        <position position="116"/>
    </location>
    <ligand>
        <name>Mg(2+)</name>
        <dbReference type="ChEBI" id="CHEBI:18420"/>
    </ligand>
</feature>
<dbReference type="Proteomes" id="UP000825679">
    <property type="component" value="Chromosome"/>
</dbReference>
<dbReference type="CDD" id="cd03109">
    <property type="entry name" value="DTBS"/>
    <property type="match status" value="1"/>
</dbReference>
<keyword evidence="1 2" id="KW-0093">Biotin biosynthesis</keyword>
<dbReference type="NCBIfam" id="TIGR00347">
    <property type="entry name" value="bioD"/>
    <property type="match status" value="1"/>
</dbReference>
<comment type="subcellular location">
    <subcellularLocation>
        <location evidence="2">Cytoplasm</location>
    </subcellularLocation>
</comment>
<protein>
    <recommendedName>
        <fullName evidence="2">ATP-dependent dethiobiotin synthetase BioD</fullName>
        <ecNumber evidence="2">6.3.3.3</ecNumber>
    </recommendedName>
    <alternativeName>
        <fullName evidence="2">DTB synthetase</fullName>
        <shortName evidence="2">DTBS</shortName>
    </alternativeName>
    <alternativeName>
        <fullName evidence="2">Dethiobiotin synthase</fullName>
    </alternativeName>
</protein>
<gene>
    <name evidence="2 3" type="primary">bioD</name>
    <name evidence="3" type="ORF">K4H28_06390</name>
</gene>